<dbReference type="Proteomes" id="UP000799440">
    <property type="component" value="Unassembled WGS sequence"/>
</dbReference>
<dbReference type="Gene3D" id="3.90.70.80">
    <property type="match status" value="1"/>
</dbReference>
<dbReference type="SUPFAM" id="SSF54001">
    <property type="entry name" value="Cysteine proteinases"/>
    <property type="match status" value="1"/>
</dbReference>
<dbReference type="Pfam" id="PF02338">
    <property type="entry name" value="OTU"/>
    <property type="match status" value="1"/>
</dbReference>
<proteinExistence type="predicted"/>
<dbReference type="PANTHER" id="PTHR12419:SF7">
    <property type="entry name" value="OTU DOMAIN-CONTAINING PROTEIN 3"/>
    <property type="match status" value="1"/>
</dbReference>
<organism evidence="3 4">
    <name type="scientific">Sporormia fimetaria CBS 119925</name>
    <dbReference type="NCBI Taxonomy" id="1340428"/>
    <lineage>
        <taxon>Eukaryota</taxon>
        <taxon>Fungi</taxon>
        <taxon>Dikarya</taxon>
        <taxon>Ascomycota</taxon>
        <taxon>Pezizomycotina</taxon>
        <taxon>Dothideomycetes</taxon>
        <taxon>Pleosporomycetidae</taxon>
        <taxon>Pleosporales</taxon>
        <taxon>Sporormiaceae</taxon>
        <taxon>Sporormia</taxon>
    </lineage>
</organism>
<dbReference type="CDD" id="cd22756">
    <property type="entry name" value="OTU_OTUD3-like"/>
    <property type="match status" value="1"/>
</dbReference>
<keyword evidence="4" id="KW-1185">Reference proteome</keyword>
<feature type="region of interest" description="Disordered" evidence="1">
    <location>
        <begin position="203"/>
        <end position="294"/>
    </location>
</feature>
<evidence type="ECO:0000313" key="3">
    <source>
        <dbReference type="EMBL" id="KAF2750518.1"/>
    </source>
</evidence>
<name>A0A6A6VIS0_9PLEO</name>
<dbReference type="EMBL" id="MU006564">
    <property type="protein sequence ID" value="KAF2750518.1"/>
    <property type="molecule type" value="Genomic_DNA"/>
</dbReference>
<evidence type="ECO:0000313" key="4">
    <source>
        <dbReference type="Proteomes" id="UP000799440"/>
    </source>
</evidence>
<dbReference type="GO" id="GO:0016579">
    <property type="term" value="P:protein deubiquitination"/>
    <property type="evidence" value="ECO:0007669"/>
    <property type="project" value="TreeGrafter"/>
</dbReference>
<feature type="region of interest" description="Disordered" evidence="1">
    <location>
        <begin position="306"/>
        <end position="335"/>
    </location>
</feature>
<sequence>MQTRKTQSPSPPEFPDLDKNSLYACSTKGDGNCMFNALSDQLYGHQGEHQALRTRTIEHMREHAKFYAQYMVMDPVRRNPRRTTRAASRPSAPVQLSLYSEEEQMKEYESHLQRMGKSGEWADHMELAAFASALDVDIHLWQPEGHYTVHPRTGINSMPSKGDHPQDRAVLHIAYHKYEHYSSVRNLQGPHFGLPCVKYQSEAVVSRKRPSVQREADDLSSSPRAPKKRSPVHRRDSDTTPECSERSSNESLPQSPAFQTVVANRPKNSPIRLPALSKTSSDASLRSLPATQSDVTVVGPKIKSLKLKLPPVPPSDTQEDTVTTSSSSSENSSSS</sequence>
<evidence type="ECO:0000256" key="1">
    <source>
        <dbReference type="SAM" id="MobiDB-lite"/>
    </source>
</evidence>
<dbReference type="InterPro" id="IPR038765">
    <property type="entry name" value="Papain-like_cys_pep_sf"/>
</dbReference>
<dbReference type="PROSITE" id="PS50802">
    <property type="entry name" value="OTU"/>
    <property type="match status" value="1"/>
</dbReference>
<gene>
    <name evidence="3" type="ORF">M011DRAFT_397165</name>
</gene>
<feature type="compositionally biased region" description="Low complexity" evidence="1">
    <location>
        <begin position="325"/>
        <end position="335"/>
    </location>
</feature>
<evidence type="ECO:0000259" key="2">
    <source>
        <dbReference type="PROSITE" id="PS50802"/>
    </source>
</evidence>
<accession>A0A6A6VIS0</accession>
<feature type="compositionally biased region" description="Polar residues" evidence="1">
    <location>
        <begin position="249"/>
        <end position="262"/>
    </location>
</feature>
<dbReference type="InterPro" id="IPR050704">
    <property type="entry name" value="Peptidase_C85-like"/>
</dbReference>
<reference evidence="3" key="1">
    <citation type="journal article" date="2020" name="Stud. Mycol.">
        <title>101 Dothideomycetes genomes: a test case for predicting lifestyles and emergence of pathogens.</title>
        <authorList>
            <person name="Haridas S."/>
            <person name="Albert R."/>
            <person name="Binder M."/>
            <person name="Bloem J."/>
            <person name="Labutti K."/>
            <person name="Salamov A."/>
            <person name="Andreopoulos B."/>
            <person name="Baker S."/>
            <person name="Barry K."/>
            <person name="Bills G."/>
            <person name="Bluhm B."/>
            <person name="Cannon C."/>
            <person name="Castanera R."/>
            <person name="Culley D."/>
            <person name="Daum C."/>
            <person name="Ezra D."/>
            <person name="Gonzalez J."/>
            <person name="Henrissat B."/>
            <person name="Kuo A."/>
            <person name="Liang C."/>
            <person name="Lipzen A."/>
            <person name="Lutzoni F."/>
            <person name="Magnuson J."/>
            <person name="Mondo S."/>
            <person name="Nolan M."/>
            <person name="Ohm R."/>
            <person name="Pangilinan J."/>
            <person name="Park H.-J."/>
            <person name="Ramirez L."/>
            <person name="Alfaro M."/>
            <person name="Sun H."/>
            <person name="Tritt A."/>
            <person name="Yoshinaga Y."/>
            <person name="Zwiers L.-H."/>
            <person name="Turgeon B."/>
            <person name="Goodwin S."/>
            <person name="Spatafora J."/>
            <person name="Crous P."/>
            <person name="Grigoriev I."/>
        </authorList>
    </citation>
    <scope>NUCLEOTIDE SEQUENCE</scope>
    <source>
        <strain evidence="3">CBS 119925</strain>
    </source>
</reference>
<dbReference type="GO" id="GO:0004843">
    <property type="term" value="F:cysteine-type deubiquitinase activity"/>
    <property type="evidence" value="ECO:0007669"/>
    <property type="project" value="TreeGrafter"/>
</dbReference>
<dbReference type="PANTHER" id="PTHR12419">
    <property type="entry name" value="OTU DOMAIN CONTAINING PROTEIN"/>
    <property type="match status" value="1"/>
</dbReference>
<dbReference type="InterPro" id="IPR003323">
    <property type="entry name" value="OTU_dom"/>
</dbReference>
<feature type="compositionally biased region" description="Basic and acidic residues" evidence="1">
    <location>
        <begin position="233"/>
        <end position="248"/>
    </location>
</feature>
<feature type="compositionally biased region" description="Polar residues" evidence="1">
    <location>
        <begin position="277"/>
        <end position="294"/>
    </location>
</feature>
<dbReference type="OrthoDB" id="409956at2759"/>
<feature type="domain" description="OTU" evidence="2">
    <location>
        <begin position="22"/>
        <end position="187"/>
    </location>
</feature>
<dbReference type="AlphaFoldDB" id="A0A6A6VIS0"/>
<protein>
    <submittedName>
        <fullName evidence="3">Cysteine proteinase</fullName>
    </submittedName>
</protein>